<feature type="compositionally biased region" description="Polar residues" evidence="1">
    <location>
        <begin position="1"/>
        <end position="12"/>
    </location>
</feature>
<dbReference type="InterPro" id="IPR019060">
    <property type="entry name" value="DUF2382"/>
</dbReference>
<reference evidence="3 4" key="1">
    <citation type="submission" date="2014-02" db="EMBL/GenBank/DDBJ databases">
        <title>The small core and large imbalanced accessory genome model reveals a collaborative survival strategy of Sorangium cellulosum strains in nature.</title>
        <authorList>
            <person name="Han K."/>
            <person name="Peng R."/>
            <person name="Blom J."/>
            <person name="Li Y.-Z."/>
        </authorList>
    </citation>
    <scope>NUCLEOTIDE SEQUENCE [LARGE SCALE GENOMIC DNA]</scope>
    <source>
        <strain evidence="3 4">So0008-312</strain>
    </source>
</reference>
<sequence>MEVIMNNSERSVSPSQRSQQISKSQQTTRNAASTAKTSEIRADVLQEQVAVPVIEEELQVGKREVNRGGVRVSSRLVEQPVERDVTLREEHVHVERHPVDRPVQPSALDSFQAGTVELVETDEEAVVAKKARVIEEVVVSKAVTQRAEQIRETLRHTEVHVEPVSATQRSNGMRGYEQYDAEFRNHYQAGAYSKHGYAYEQVAPAYLFGYQLGTSQNFRGHDWSTIEMEAGKAWEERNPGTWEQMKSAVRHAWAKVSGKA</sequence>
<dbReference type="EMBL" id="JEMA01001025">
    <property type="protein sequence ID" value="KYF63212.1"/>
    <property type="molecule type" value="Genomic_DNA"/>
</dbReference>
<dbReference type="OrthoDB" id="581516at2"/>
<dbReference type="Pfam" id="PF09557">
    <property type="entry name" value="DUF2382"/>
    <property type="match status" value="1"/>
</dbReference>
<feature type="compositionally biased region" description="Polar residues" evidence="1">
    <location>
        <begin position="27"/>
        <end position="37"/>
    </location>
</feature>
<protein>
    <recommendedName>
        <fullName evidence="2">DUF2382 domain-containing protein</fullName>
    </recommendedName>
</protein>
<name>A0A150Q5H9_SORCE</name>
<dbReference type="AlphaFoldDB" id="A0A150Q5H9"/>
<proteinExistence type="predicted"/>
<evidence type="ECO:0000313" key="4">
    <source>
        <dbReference type="Proteomes" id="UP000075260"/>
    </source>
</evidence>
<comment type="caution">
    <text evidence="3">The sequence shown here is derived from an EMBL/GenBank/DDBJ whole genome shotgun (WGS) entry which is preliminary data.</text>
</comment>
<evidence type="ECO:0000313" key="3">
    <source>
        <dbReference type="EMBL" id="KYF63212.1"/>
    </source>
</evidence>
<feature type="region of interest" description="Disordered" evidence="1">
    <location>
        <begin position="1"/>
        <end position="41"/>
    </location>
</feature>
<evidence type="ECO:0000256" key="1">
    <source>
        <dbReference type="SAM" id="MobiDB-lite"/>
    </source>
</evidence>
<feature type="domain" description="DUF2382" evidence="2">
    <location>
        <begin position="53"/>
        <end position="161"/>
    </location>
</feature>
<dbReference type="Proteomes" id="UP000075260">
    <property type="component" value="Unassembled WGS sequence"/>
</dbReference>
<accession>A0A150Q5H9</accession>
<evidence type="ECO:0000259" key="2">
    <source>
        <dbReference type="Pfam" id="PF09557"/>
    </source>
</evidence>
<organism evidence="3 4">
    <name type="scientific">Sorangium cellulosum</name>
    <name type="common">Polyangium cellulosum</name>
    <dbReference type="NCBI Taxonomy" id="56"/>
    <lineage>
        <taxon>Bacteria</taxon>
        <taxon>Pseudomonadati</taxon>
        <taxon>Myxococcota</taxon>
        <taxon>Polyangia</taxon>
        <taxon>Polyangiales</taxon>
        <taxon>Polyangiaceae</taxon>
        <taxon>Sorangium</taxon>
    </lineage>
</organism>
<feature type="compositionally biased region" description="Low complexity" evidence="1">
    <location>
        <begin position="13"/>
        <end position="26"/>
    </location>
</feature>
<gene>
    <name evidence="3" type="ORF">BE15_43120</name>
</gene>